<keyword evidence="7 14" id="KW-0949">S-adenosyl-L-methionine</keyword>
<organism evidence="16 17">
    <name type="scientific">Sphingorhabdus buctiana</name>
    <dbReference type="NCBI Taxonomy" id="1508805"/>
    <lineage>
        <taxon>Bacteria</taxon>
        <taxon>Pseudomonadati</taxon>
        <taxon>Pseudomonadota</taxon>
        <taxon>Alphaproteobacteria</taxon>
        <taxon>Sphingomonadales</taxon>
        <taxon>Sphingomonadaceae</taxon>
        <taxon>Sphingorhabdus</taxon>
    </lineage>
</organism>
<evidence type="ECO:0000256" key="1">
    <source>
        <dbReference type="ARBA" id="ARBA00004496"/>
    </source>
</evidence>
<comment type="pathway">
    <text evidence="2 14">Porphyrin-containing compound metabolism; protoporphyrin-IX biosynthesis; protoporphyrinogen-IX from coproporphyrinogen-III (AdoMet route): step 1/1.</text>
</comment>
<dbReference type="InterPro" id="IPR006638">
    <property type="entry name" value="Elp3/MiaA/NifB-like_rSAM"/>
</dbReference>
<dbReference type="InterPro" id="IPR004558">
    <property type="entry name" value="Coprogen_oxidase_HemN"/>
</dbReference>
<dbReference type="Gene3D" id="3.30.750.200">
    <property type="match status" value="1"/>
</dbReference>
<keyword evidence="6 14" id="KW-0963">Cytoplasm</keyword>
<dbReference type="InterPro" id="IPR007197">
    <property type="entry name" value="rSAM"/>
</dbReference>
<comment type="similarity">
    <text evidence="3 14">Belongs to the anaerobic coproporphyrinogen-III oxidase family.</text>
</comment>
<evidence type="ECO:0000313" key="17">
    <source>
        <dbReference type="Proteomes" id="UP001597215"/>
    </source>
</evidence>
<evidence type="ECO:0000256" key="5">
    <source>
        <dbReference type="ARBA" id="ARBA00022485"/>
    </source>
</evidence>
<dbReference type="SUPFAM" id="SSF102114">
    <property type="entry name" value="Radical SAM enzymes"/>
    <property type="match status" value="1"/>
</dbReference>
<evidence type="ECO:0000256" key="8">
    <source>
        <dbReference type="ARBA" id="ARBA00022723"/>
    </source>
</evidence>
<dbReference type="GO" id="GO:0051989">
    <property type="term" value="F:coproporphyrinogen dehydrogenase activity"/>
    <property type="evidence" value="ECO:0007669"/>
    <property type="project" value="UniProtKB-EC"/>
</dbReference>
<dbReference type="EMBL" id="JBHUEL010000003">
    <property type="protein sequence ID" value="MFD1765843.1"/>
    <property type="molecule type" value="Genomic_DNA"/>
</dbReference>
<accession>A0ABW4M9Y1</accession>
<evidence type="ECO:0000256" key="13">
    <source>
        <dbReference type="ARBA" id="ARBA00048321"/>
    </source>
</evidence>
<feature type="domain" description="Radical SAM core" evidence="15">
    <location>
        <begin position="29"/>
        <end position="262"/>
    </location>
</feature>
<reference evidence="17" key="1">
    <citation type="journal article" date="2019" name="Int. J. Syst. Evol. Microbiol.">
        <title>The Global Catalogue of Microorganisms (GCM) 10K type strain sequencing project: providing services to taxonomists for standard genome sequencing and annotation.</title>
        <authorList>
            <consortium name="The Broad Institute Genomics Platform"/>
            <consortium name="The Broad Institute Genome Sequencing Center for Infectious Disease"/>
            <person name="Wu L."/>
            <person name="Ma J."/>
        </authorList>
    </citation>
    <scope>NUCLEOTIDE SEQUENCE [LARGE SCALE GENOMIC DNA]</scope>
    <source>
        <strain evidence="17">CGMCC 1.12449</strain>
    </source>
</reference>
<sequence length="427" mass="46412">MPRYTSYPPATLFTEEVGAESQARALNSVASGTPISLYAHIPYCQSICWYCGCNTGAAGRTQRLHAYLEALEAEMTLVAKLLGGRGRLQRIAFGGGSPNAIEPIAFVRLVDRLVTMFAGNNPDISVEIDPRAFSLEWAMTLAVAQVSRVSFGVQSFDPEIQAAIGRIQPVEMIETCMASLRARGIRAINFDLMYGLPYQTNESLLTTLDHVLRMRPSRVALFGYAHLPHVFPRQKRIDGAALPGVEARFEQAAIGYERLVSDGYVPIGFDHFALPDDPIAIAAAEGKVRRNFQGFTEDQSDVLIGFGASAISQFPDAIIQNEKNPGNYRQIVGAHQLAGRRGLTLNGEDRLRAKRIEQLLCTGRAEASCLSDDIAAMASLRQLLERKLVVQDGNDIELTDAGRPYARVVAALFDTTLPALGAGSLAA</sequence>
<comment type="subunit">
    <text evidence="4">Monomer.</text>
</comment>
<evidence type="ECO:0000256" key="7">
    <source>
        <dbReference type="ARBA" id="ARBA00022691"/>
    </source>
</evidence>
<keyword evidence="9 14" id="KW-0560">Oxidoreductase</keyword>
<dbReference type="Pfam" id="PF04055">
    <property type="entry name" value="Radical_SAM"/>
    <property type="match status" value="1"/>
</dbReference>
<evidence type="ECO:0000256" key="12">
    <source>
        <dbReference type="ARBA" id="ARBA00023244"/>
    </source>
</evidence>
<evidence type="ECO:0000256" key="9">
    <source>
        <dbReference type="ARBA" id="ARBA00023002"/>
    </source>
</evidence>
<dbReference type="CDD" id="cd01335">
    <property type="entry name" value="Radical_SAM"/>
    <property type="match status" value="1"/>
</dbReference>
<dbReference type="InterPro" id="IPR034505">
    <property type="entry name" value="Coproporphyrinogen-III_oxidase"/>
</dbReference>
<dbReference type="SFLD" id="SFLDG01065">
    <property type="entry name" value="anaerobic_coproporphyrinogen-I"/>
    <property type="match status" value="1"/>
</dbReference>
<dbReference type="SFLD" id="SFLDS00029">
    <property type="entry name" value="Radical_SAM"/>
    <property type="match status" value="1"/>
</dbReference>
<evidence type="ECO:0000256" key="2">
    <source>
        <dbReference type="ARBA" id="ARBA00004785"/>
    </source>
</evidence>
<gene>
    <name evidence="16" type="primary">hemN</name>
    <name evidence="16" type="ORF">ACFSAG_03170</name>
</gene>
<name>A0ABW4M9Y1_9SPHN</name>
<evidence type="ECO:0000256" key="6">
    <source>
        <dbReference type="ARBA" id="ARBA00022490"/>
    </source>
</evidence>
<evidence type="ECO:0000256" key="3">
    <source>
        <dbReference type="ARBA" id="ARBA00005493"/>
    </source>
</evidence>
<evidence type="ECO:0000256" key="4">
    <source>
        <dbReference type="ARBA" id="ARBA00011245"/>
    </source>
</evidence>
<dbReference type="SMART" id="SM00729">
    <property type="entry name" value="Elp3"/>
    <property type="match status" value="1"/>
</dbReference>
<evidence type="ECO:0000256" key="11">
    <source>
        <dbReference type="ARBA" id="ARBA00023014"/>
    </source>
</evidence>
<comment type="catalytic activity">
    <reaction evidence="13 14">
        <text>coproporphyrinogen III + 2 S-adenosyl-L-methionine = protoporphyrinogen IX + 2 5'-deoxyadenosine + 2 L-methionine + 2 CO2</text>
        <dbReference type="Rhea" id="RHEA:15425"/>
        <dbReference type="ChEBI" id="CHEBI:16526"/>
        <dbReference type="ChEBI" id="CHEBI:17319"/>
        <dbReference type="ChEBI" id="CHEBI:57307"/>
        <dbReference type="ChEBI" id="CHEBI:57309"/>
        <dbReference type="ChEBI" id="CHEBI:57844"/>
        <dbReference type="ChEBI" id="CHEBI:59789"/>
        <dbReference type="EC" id="1.3.98.3"/>
    </reaction>
</comment>
<keyword evidence="8 14" id="KW-0479">Metal-binding</keyword>
<comment type="subcellular location">
    <subcellularLocation>
        <location evidence="1 14">Cytoplasm</location>
    </subcellularLocation>
</comment>
<dbReference type="Gene3D" id="1.10.10.920">
    <property type="match status" value="1"/>
</dbReference>
<keyword evidence="17" id="KW-1185">Reference proteome</keyword>
<dbReference type="PIRSF" id="PIRSF000167">
    <property type="entry name" value="HemN"/>
    <property type="match status" value="1"/>
</dbReference>
<keyword evidence="5 14" id="KW-0004">4Fe-4S</keyword>
<dbReference type="PANTHER" id="PTHR13932:SF6">
    <property type="entry name" value="OXYGEN-INDEPENDENT COPROPORPHYRINOGEN III OXIDASE"/>
    <property type="match status" value="1"/>
</dbReference>
<dbReference type="InterPro" id="IPR058240">
    <property type="entry name" value="rSAM_sf"/>
</dbReference>
<dbReference type="SFLD" id="SFLDG01082">
    <property type="entry name" value="B12-binding_domain_containing"/>
    <property type="match status" value="1"/>
</dbReference>
<comment type="caution">
    <text evidence="16">The sequence shown here is derived from an EMBL/GenBank/DDBJ whole genome shotgun (WGS) entry which is preliminary data.</text>
</comment>
<dbReference type="PROSITE" id="PS51918">
    <property type="entry name" value="RADICAL_SAM"/>
    <property type="match status" value="1"/>
</dbReference>
<dbReference type="PANTHER" id="PTHR13932">
    <property type="entry name" value="COPROPORPHYRINIGEN III OXIDASE"/>
    <property type="match status" value="1"/>
</dbReference>
<evidence type="ECO:0000313" key="16">
    <source>
        <dbReference type="EMBL" id="MFD1765843.1"/>
    </source>
</evidence>
<evidence type="ECO:0000259" key="15">
    <source>
        <dbReference type="PROSITE" id="PS51918"/>
    </source>
</evidence>
<evidence type="ECO:0000256" key="14">
    <source>
        <dbReference type="PIRNR" id="PIRNR000167"/>
    </source>
</evidence>
<dbReference type="EC" id="1.3.98.3" evidence="14"/>
<dbReference type="RefSeq" id="WP_381511347.1">
    <property type="nucleotide sequence ID" value="NZ_JBHUEL010000003.1"/>
</dbReference>
<dbReference type="NCBIfam" id="TIGR00538">
    <property type="entry name" value="hemN"/>
    <property type="match status" value="1"/>
</dbReference>
<keyword evidence="11 14" id="KW-0411">Iron-sulfur</keyword>
<dbReference type="Proteomes" id="UP001597215">
    <property type="component" value="Unassembled WGS sequence"/>
</dbReference>
<keyword evidence="12 14" id="KW-0627">Porphyrin biosynthesis</keyword>
<proteinExistence type="inferred from homology"/>
<keyword evidence="10 14" id="KW-0408">Iron</keyword>
<protein>
    <recommendedName>
        <fullName evidence="14">Coproporphyrinogen-III oxidase</fullName>
        <ecNumber evidence="14">1.3.98.3</ecNumber>
    </recommendedName>
</protein>
<comment type="cofactor">
    <cofactor evidence="14">
        <name>[4Fe-4S] cluster</name>
        <dbReference type="ChEBI" id="CHEBI:49883"/>
    </cofactor>
    <text evidence="14">Binds 1 [4Fe-4S] cluster. The cluster is coordinated with 3 cysteines and an exchangeable S-adenosyl-L-methionine.</text>
</comment>
<evidence type="ECO:0000256" key="10">
    <source>
        <dbReference type="ARBA" id="ARBA00023004"/>
    </source>
</evidence>